<feature type="region of interest" description="Disordered" evidence="1">
    <location>
        <begin position="580"/>
        <end position="747"/>
    </location>
</feature>
<dbReference type="SMART" id="SM00213">
    <property type="entry name" value="UBQ"/>
    <property type="match status" value="1"/>
</dbReference>
<feature type="compositionally biased region" description="Polar residues" evidence="1">
    <location>
        <begin position="765"/>
        <end position="780"/>
    </location>
</feature>
<dbReference type="Pfam" id="PF00240">
    <property type="entry name" value="ubiquitin"/>
    <property type="match status" value="1"/>
</dbReference>
<proteinExistence type="predicted"/>
<dbReference type="EMBL" id="JADFTS010000002">
    <property type="protein sequence ID" value="KAF9621499.1"/>
    <property type="molecule type" value="Genomic_DNA"/>
</dbReference>
<keyword evidence="4" id="KW-1185">Reference proteome</keyword>
<dbReference type="OrthoDB" id="267397at2759"/>
<evidence type="ECO:0000313" key="3">
    <source>
        <dbReference type="EMBL" id="KAF9621499.1"/>
    </source>
</evidence>
<dbReference type="InterPro" id="IPR029071">
    <property type="entry name" value="Ubiquitin-like_domsf"/>
</dbReference>
<feature type="region of interest" description="Disordered" evidence="1">
    <location>
        <begin position="494"/>
        <end position="562"/>
    </location>
</feature>
<protein>
    <recommendedName>
        <fullName evidence="2">Ubiquitin-like domain-containing protein</fullName>
    </recommendedName>
</protein>
<feature type="domain" description="Ubiquitin-like" evidence="2">
    <location>
        <begin position="49"/>
        <end position="106"/>
    </location>
</feature>
<dbReference type="SUPFAM" id="SSF54236">
    <property type="entry name" value="Ubiquitin-like"/>
    <property type="match status" value="1"/>
</dbReference>
<dbReference type="InterPro" id="IPR019954">
    <property type="entry name" value="Ubiquitin_CS"/>
</dbReference>
<feature type="compositionally biased region" description="Low complexity" evidence="1">
    <location>
        <begin position="659"/>
        <end position="677"/>
    </location>
</feature>
<accession>A0A835IQ72</accession>
<dbReference type="InterPro" id="IPR000626">
    <property type="entry name" value="Ubiquitin-like_dom"/>
</dbReference>
<feature type="compositionally biased region" description="Polar residues" evidence="1">
    <location>
        <begin position="585"/>
        <end position="632"/>
    </location>
</feature>
<feature type="compositionally biased region" description="Polar residues" evidence="1">
    <location>
        <begin position="507"/>
        <end position="519"/>
    </location>
</feature>
<dbReference type="CDD" id="cd17039">
    <property type="entry name" value="Ubl_ubiquitin_like"/>
    <property type="match status" value="1"/>
</dbReference>
<dbReference type="FunFam" id="3.10.20.90:FF:000154">
    <property type="entry name" value="Large proline-rich protein BAG6"/>
    <property type="match status" value="1"/>
</dbReference>
<dbReference type="PANTHER" id="PTHR15204:SF5">
    <property type="entry name" value="LARGE PROLINE-RICH PROTEIN BAG6 ISOFORM X1"/>
    <property type="match status" value="1"/>
</dbReference>
<feature type="region of interest" description="Disordered" evidence="1">
    <location>
        <begin position="143"/>
        <end position="163"/>
    </location>
</feature>
<dbReference type="GO" id="GO:0071818">
    <property type="term" value="C:BAT3 complex"/>
    <property type="evidence" value="ECO:0007669"/>
    <property type="project" value="TreeGrafter"/>
</dbReference>
<feature type="region of interest" description="Disordered" evidence="1">
    <location>
        <begin position="899"/>
        <end position="918"/>
    </location>
</feature>
<organism evidence="3 4">
    <name type="scientific">Coptis chinensis</name>
    <dbReference type="NCBI Taxonomy" id="261450"/>
    <lineage>
        <taxon>Eukaryota</taxon>
        <taxon>Viridiplantae</taxon>
        <taxon>Streptophyta</taxon>
        <taxon>Embryophyta</taxon>
        <taxon>Tracheophyta</taxon>
        <taxon>Spermatophyta</taxon>
        <taxon>Magnoliopsida</taxon>
        <taxon>Ranunculales</taxon>
        <taxon>Ranunculaceae</taxon>
        <taxon>Coptidoideae</taxon>
        <taxon>Coptis</taxon>
    </lineage>
</organism>
<dbReference type="AlphaFoldDB" id="A0A835IQ72"/>
<sequence length="975" mass="104054">MGSTRMRNRESMIHPYDSFMGQLLLSLFDSMADENATGNSNTETSESIVEINIKTLDSQIYRFRVDRNIPVPSLKEKVASQSGVPVEQQRLIFRGKVLKDDHLLSEKSSFSSLSKRFSSSFLWFPDKYLDVEGGHTLHLVVRQPVQSQTPTGGNSGEASGHSDTRASLRISWEMMLALEPHVTGLVKFHTVYFLEPSMSGTKVVKAVVQIFRPGDLSRIIGAVLNSIGIGSQTPTGGSNNLSSGMPSNGSSQTSQGVDTDRTREIVVVGARQQTTCHLGRHSPIVHSSSVNQSLPFPLTGAAVVVPSPQMFMNRMELALSATGYWQSPSPVNVEDSPREIYLLMDGTAYPEALIVILRRAQQLISGHGVAAISHIAGRLESEGGSNDSSVRNQIQTESVQVGLAMQHLGSLLLELGRTILTLRMGQSPAESLVNTGPAVYVSPSGPSPIMVQPFPLQTSSMFGGSASSQAIPGTMGPLGPGDALRNVNIHIHAVGSRATNGEHTRQEYPNGSRSANNVLNAIHPQARTQQNNQSHPPHSEIPSTQVSSTPQPSIGNSPAESVSNLVSEINAQLTNLVDSIRGGNQVPSGQSEDSTRQGLSSETGTNNNLKDPQQENLTVNGADQSEASSSDCISEREDQQQLECNQASREEGEIGGIQSSKEASSSTSTGFPSSSPGRENSLPVKSEDNSEEDSKSSPIHEPLAADKAVPLGLGLGGLQPPKRRSRQVRSQGKNVSGTSLVQPISENEQSIATGQEILRSLVSHGSNTNTRDANGPSVQPSPAIGQYMQNLPAGAPDPNGQIDAASMMSQVLNSPALNGLLAGVSEQAGIGSPGGLRNMLEQFTQSPSIRNTLNQIVQQVDGQELGNLSELARGQGGGLDLSRMVQQMMPLVSQALTGLSTSHQPSHGLESRDQRQSNISGQIRVDKPDQNSQTNLPQIAQSIGRNDPPGDVFRSVVEHAASLSEFMEMLHRNMP</sequence>
<dbReference type="GO" id="GO:0036503">
    <property type="term" value="P:ERAD pathway"/>
    <property type="evidence" value="ECO:0007669"/>
    <property type="project" value="TreeGrafter"/>
</dbReference>
<gene>
    <name evidence="3" type="ORF">IFM89_021803</name>
</gene>
<feature type="compositionally biased region" description="Low complexity" evidence="1">
    <location>
        <begin position="542"/>
        <end position="553"/>
    </location>
</feature>
<feature type="region of interest" description="Disordered" evidence="1">
    <location>
        <begin position="231"/>
        <end position="259"/>
    </location>
</feature>
<name>A0A835IQ72_9MAGN</name>
<dbReference type="GO" id="GO:0051787">
    <property type="term" value="F:misfolded protein binding"/>
    <property type="evidence" value="ECO:0007669"/>
    <property type="project" value="TreeGrafter"/>
</dbReference>
<feature type="compositionally biased region" description="Polar residues" evidence="1">
    <location>
        <begin position="526"/>
        <end position="536"/>
    </location>
</feature>
<evidence type="ECO:0000256" key="1">
    <source>
        <dbReference type="SAM" id="MobiDB-lite"/>
    </source>
</evidence>
<dbReference type="PANTHER" id="PTHR15204">
    <property type="entry name" value="LARGE PROLINE-RICH PROTEIN BAG6"/>
    <property type="match status" value="1"/>
</dbReference>
<dbReference type="PROSITE" id="PS50053">
    <property type="entry name" value="UBIQUITIN_2"/>
    <property type="match status" value="1"/>
</dbReference>
<dbReference type="Gene3D" id="3.10.20.90">
    <property type="entry name" value="Phosphatidylinositol 3-kinase Catalytic Subunit, Chain A, domain 1"/>
    <property type="match status" value="1"/>
</dbReference>
<comment type="caution">
    <text evidence="3">The sequence shown here is derived from an EMBL/GenBank/DDBJ whole genome shotgun (WGS) entry which is preliminary data.</text>
</comment>
<reference evidence="3 4" key="1">
    <citation type="submission" date="2020-10" db="EMBL/GenBank/DDBJ databases">
        <title>The Coptis chinensis genome and diversification of protoberbering-type alkaloids.</title>
        <authorList>
            <person name="Wang B."/>
            <person name="Shu S."/>
            <person name="Song C."/>
            <person name="Liu Y."/>
        </authorList>
    </citation>
    <scope>NUCLEOTIDE SEQUENCE [LARGE SCALE GENOMIC DNA]</scope>
    <source>
        <strain evidence="3">HL-2020</strain>
        <tissue evidence="3">Leaf</tissue>
    </source>
</reference>
<dbReference type="PROSITE" id="PS00299">
    <property type="entry name" value="UBIQUITIN_1"/>
    <property type="match status" value="1"/>
</dbReference>
<evidence type="ECO:0000313" key="4">
    <source>
        <dbReference type="Proteomes" id="UP000631114"/>
    </source>
</evidence>
<dbReference type="Proteomes" id="UP000631114">
    <property type="component" value="Unassembled WGS sequence"/>
</dbReference>
<feature type="compositionally biased region" description="Basic and acidic residues" evidence="1">
    <location>
        <begin position="685"/>
        <end position="695"/>
    </location>
</feature>
<feature type="compositionally biased region" description="Polar residues" evidence="1">
    <location>
        <begin position="728"/>
        <end position="747"/>
    </location>
</feature>
<feature type="region of interest" description="Disordered" evidence="1">
    <location>
        <begin position="765"/>
        <end position="799"/>
    </location>
</feature>
<feature type="compositionally biased region" description="Polar residues" evidence="1">
    <location>
        <begin position="231"/>
        <end position="257"/>
    </location>
</feature>
<evidence type="ECO:0000259" key="2">
    <source>
        <dbReference type="PROSITE" id="PS50053"/>
    </source>
</evidence>
<dbReference type="GO" id="GO:0031593">
    <property type="term" value="F:polyubiquitin modification-dependent protein binding"/>
    <property type="evidence" value="ECO:0007669"/>
    <property type="project" value="TreeGrafter"/>
</dbReference>